<feature type="domain" description="GGDEF" evidence="2">
    <location>
        <begin position="580"/>
        <end position="714"/>
    </location>
</feature>
<gene>
    <name evidence="3" type="ORF">ACFFGH_16510</name>
</gene>
<keyword evidence="4" id="KW-1185">Reference proteome</keyword>
<dbReference type="SUPFAM" id="SSF141868">
    <property type="entry name" value="EAL domain-like"/>
    <property type="match status" value="1"/>
</dbReference>
<dbReference type="InterPro" id="IPR029016">
    <property type="entry name" value="GAF-like_dom_sf"/>
</dbReference>
<dbReference type="InterPro" id="IPR035919">
    <property type="entry name" value="EAL_sf"/>
</dbReference>
<dbReference type="InterPro" id="IPR029787">
    <property type="entry name" value="Nucleotide_cyclase"/>
</dbReference>
<dbReference type="Gene3D" id="3.30.450.40">
    <property type="match status" value="2"/>
</dbReference>
<dbReference type="Pfam" id="PF00990">
    <property type="entry name" value="GGDEF"/>
    <property type="match status" value="1"/>
</dbReference>
<name>A0ABV6RR43_9GAMM</name>
<dbReference type="InterPro" id="IPR000160">
    <property type="entry name" value="GGDEF_dom"/>
</dbReference>
<dbReference type="SMART" id="SM00052">
    <property type="entry name" value="EAL"/>
    <property type="match status" value="1"/>
</dbReference>
<dbReference type="PROSITE" id="PS50883">
    <property type="entry name" value="EAL"/>
    <property type="match status" value="1"/>
</dbReference>
<dbReference type="PANTHER" id="PTHR33121">
    <property type="entry name" value="CYCLIC DI-GMP PHOSPHODIESTERASE PDEF"/>
    <property type="match status" value="1"/>
</dbReference>
<dbReference type="Gene3D" id="3.30.70.270">
    <property type="match status" value="1"/>
</dbReference>
<dbReference type="RefSeq" id="WP_386670183.1">
    <property type="nucleotide sequence ID" value="NZ_JBHLTG010000003.1"/>
</dbReference>
<organism evidence="3 4">
    <name type="scientific">Lysobacter korlensis</name>
    <dbReference type="NCBI Taxonomy" id="553636"/>
    <lineage>
        <taxon>Bacteria</taxon>
        <taxon>Pseudomonadati</taxon>
        <taxon>Pseudomonadota</taxon>
        <taxon>Gammaproteobacteria</taxon>
        <taxon>Lysobacterales</taxon>
        <taxon>Lysobacteraceae</taxon>
        <taxon>Lysobacter</taxon>
    </lineage>
</organism>
<dbReference type="Pfam" id="PF13185">
    <property type="entry name" value="GAF_2"/>
    <property type="match status" value="2"/>
</dbReference>
<dbReference type="SMART" id="SM00267">
    <property type="entry name" value="GGDEF"/>
    <property type="match status" value="1"/>
</dbReference>
<evidence type="ECO:0000259" key="2">
    <source>
        <dbReference type="PROSITE" id="PS50887"/>
    </source>
</evidence>
<dbReference type="SMART" id="SM00065">
    <property type="entry name" value="GAF"/>
    <property type="match status" value="2"/>
</dbReference>
<dbReference type="CDD" id="cd01948">
    <property type="entry name" value="EAL"/>
    <property type="match status" value="1"/>
</dbReference>
<dbReference type="InterPro" id="IPR043128">
    <property type="entry name" value="Rev_trsase/Diguanyl_cyclase"/>
</dbReference>
<dbReference type="InterPro" id="IPR001633">
    <property type="entry name" value="EAL_dom"/>
</dbReference>
<dbReference type="CDD" id="cd01949">
    <property type="entry name" value="GGDEF"/>
    <property type="match status" value="1"/>
</dbReference>
<dbReference type="NCBIfam" id="TIGR00254">
    <property type="entry name" value="GGDEF"/>
    <property type="match status" value="1"/>
</dbReference>
<dbReference type="PANTHER" id="PTHR33121:SF70">
    <property type="entry name" value="SIGNALING PROTEIN YKOW"/>
    <property type="match status" value="1"/>
</dbReference>
<comment type="caution">
    <text evidence="3">The sequence shown here is derived from an EMBL/GenBank/DDBJ whole genome shotgun (WGS) entry which is preliminary data.</text>
</comment>
<sequence length="988" mass="110499">MTQLPPIRSESSRLPDAEGLAAILSDLLGSTDLDAFSTCVLRHAAALGWTAAAVSWRLGESRNSTREFDASDRTLVRHAREGGGFSLNRDHDRAALHVATGEGMDYVAIVLAGAASPADCAALHAVLAPVTRSVAARMRLDHSVRQLERSEQLQSALFTIADMASSDMDMPDMLRGLHAIVGRFMYAENFYIALYEPEIEALRFLYMVDTEDPVQRGPDRPVSMAEMEHGLTWYLVRDGHPLMGSSEQIRSQISGPMRDIGAECLDWLGVPITSGARVRGVLVVQSYIERPRYTHADQALLSYVGSHILTALDRKRAQEDLERRVEERTHALQLEVEERQRAQRLQETLYRIAELSNTATDLDAFHASVHRIVGEFMDAENFYIALLDDSGESLHFPYFVDQYNARPAPRQLARGITEYVLRQGKPLLVDMTVPETRKRIADLSDRGELTVMGALPLAWLGVPLVSQGRTLGVLAVQSYTPGVGYSSRDHELLTFISYQIANGLERQRGGAALKKAYGELEHRVEERTRELSEQIAVRQQIEERLKHEALHDSLTGLPNRAYLRDQLLRCLARMQRDQDYKFAVLFMDLDRFKVINDSAGHLVGDQLLREVARRFSACVRAGEDLVARLGGDEFAILMDNIGGNDETLRMAARVIETLREPIRIDDKDLFTSASVGIALSTRNYRTPEELLRDADIAMYRAKSADHSHVEVFDEHLHQEALRLLDLESDLRRAITREEFEPYFQPIVSLADGRTVAYEALLRWNHPERGVLAPGAFLQVAEASGSLESIDWLMFERTFEVISRLLQPGQYVNLNFSPRHFRNADLDLRLLSLMNAHGVLPAQVRIEVTEGTLMENPERVGQLFERLRAKGILAALDDFGTGYSSLSYLHRFPLQTVKIDRSFVSDLVWGETGGSTAVVRAILALSRSQSLEVVAEGVETDDQRRMLLELGCELGQGYFFARPESLGAICAKRNAPVATNADAADRTAA</sequence>
<accession>A0ABV6RR43</accession>
<protein>
    <submittedName>
        <fullName evidence="3">EAL domain-containing protein</fullName>
    </submittedName>
</protein>
<dbReference type="Pfam" id="PF00563">
    <property type="entry name" value="EAL"/>
    <property type="match status" value="1"/>
</dbReference>
<feature type="domain" description="EAL" evidence="1">
    <location>
        <begin position="723"/>
        <end position="976"/>
    </location>
</feature>
<dbReference type="SUPFAM" id="SSF55073">
    <property type="entry name" value="Nucleotide cyclase"/>
    <property type="match status" value="1"/>
</dbReference>
<dbReference type="Proteomes" id="UP001589896">
    <property type="component" value="Unassembled WGS sequence"/>
</dbReference>
<reference evidence="3 4" key="1">
    <citation type="submission" date="2024-09" db="EMBL/GenBank/DDBJ databases">
        <authorList>
            <person name="Sun Q."/>
            <person name="Mori K."/>
        </authorList>
    </citation>
    <scope>NUCLEOTIDE SEQUENCE [LARGE SCALE GENOMIC DNA]</scope>
    <source>
        <strain evidence="3 4">KCTC 23076</strain>
    </source>
</reference>
<evidence type="ECO:0000313" key="4">
    <source>
        <dbReference type="Proteomes" id="UP001589896"/>
    </source>
</evidence>
<dbReference type="InterPro" id="IPR050706">
    <property type="entry name" value="Cyclic-di-GMP_PDE-like"/>
</dbReference>
<dbReference type="PROSITE" id="PS50887">
    <property type="entry name" value="GGDEF"/>
    <property type="match status" value="1"/>
</dbReference>
<dbReference type="EMBL" id="JBHLTG010000003">
    <property type="protein sequence ID" value="MFC0679440.1"/>
    <property type="molecule type" value="Genomic_DNA"/>
</dbReference>
<proteinExistence type="predicted"/>
<evidence type="ECO:0000259" key="1">
    <source>
        <dbReference type="PROSITE" id="PS50883"/>
    </source>
</evidence>
<dbReference type="Gene3D" id="3.20.20.450">
    <property type="entry name" value="EAL domain"/>
    <property type="match status" value="1"/>
</dbReference>
<evidence type="ECO:0000313" key="3">
    <source>
        <dbReference type="EMBL" id="MFC0679440.1"/>
    </source>
</evidence>
<dbReference type="SUPFAM" id="SSF55781">
    <property type="entry name" value="GAF domain-like"/>
    <property type="match status" value="2"/>
</dbReference>
<dbReference type="InterPro" id="IPR003018">
    <property type="entry name" value="GAF"/>
</dbReference>